<dbReference type="EMBL" id="JAHLQT010011632">
    <property type="protein sequence ID" value="KAG7171797.1"/>
    <property type="molecule type" value="Genomic_DNA"/>
</dbReference>
<feature type="region of interest" description="Disordered" evidence="1">
    <location>
        <begin position="48"/>
        <end position="88"/>
    </location>
</feature>
<sequence length="129" mass="14006">MLFDYSGVYSSLQGSVKGYTVLLTPEVDLVEPFWLNLAVKKVIIDEHTDDTQPPAEAEVQATAPGTQPSTRSYSRDPRDSSSSGVSSTVPCEIKNVYNYETSGESVGGGIKHSTIYAEVFLLGEDIRLV</sequence>
<proteinExistence type="predicted"/>
<evidence type="ECO:0000256" key="1">
    <source>
        <dbReference type="SAM" id="MobiDB-lite"/>
    </source>
</evidence>
<dbReference type="Proteomes" id="UP000747542">
    <property type="component" value="Unassembled WGS sequence"/>
</dbReference>
<reference evidence="2" key="1">
    <citation type="journal article" date="2021" name="Sci. Adv.">
        <title>The American lobster genome reveals insights on longevity, neural, and immune adaptations.</title>
        <authorList>
            <person name="Polinski J.M."/>
            <person name="Zimin A.V."/>
            <person name="Clark K.F."/>
            <person name="Kohn A.B."/>
            <person name="Sadowski N."/>
            <person name="Timp W."/>
            <person name="Ptitsyn A."/>
            <person name="Khanna P."/>
            <person name="Romanova D.Y."/>
            <person name="Williams P."/>
            <person name="Greenwood S.J."/>
            <person name="Moroz L.L."/>
            <person name="Walt D.R."/>
            <person name="Bodnar A.G."/>
        </authorList>
    </citation>
    <scope>NUCLEOTIDE SEQUENCE</scope>
    <source>
        <strain evidence="2">GMGI-L3</strain>
    </source>
</reference>
<comment type="caution">
    <text evidence="2">The sequence shown here is derived from an EMBL/GenBank/DDBJ whole genome shotgun (WGS) entry which is preliminary data.</text>
</comment>
<gene>
    <name evidence="2" type="ORF">Hamer_G000712</name>
</gene>
<protein>
    <submittedName>
        <fullName evidence="2">Uncharacterized protein</fullName>
    </submittedName>
</protein>
<name>A0A8J5TC42_HOMAM</name>
<dbReference type="AlphaFoldDB" id="A0A8J5TC42"/>
<accession>A0A8J5TC42</accession>
<evidence type="ECO:0000313" key="2">
    <source>
        <dbReference type="EMBL" id="KAG7171797.1"/>
    </source>
</evidence>
<organism evidence="2 3">
    <name type="scientific">Homarus americanus</name>
    <name type="common">American lobster</name>
    <dbReference type="NCBI Taxonomy" id="6706"/>
    <lineage>
        <taxon>Eukaryota</taxon>
        <taxon>Metazoa</taxon>
        <taxon>Ecdysozoa</taxon>
        <taxon>Arthropoda</taxon>
        <taxon>Crustacea</taxon>
        <taxon>Multicrustacea</taxon>
        <taxon>Malacostraca</taxon>
        <taxon>Eumalacostraca</taxon>
        <taxon>Eucarida</taxon>
        <taxon>Decapoda</taxon>
        <taxon>Pleocyemata</taxon>
        <taxon>Astacidea</taxon>
        <taxon>Nephropoidea</taxon>
        <taxon>Nephropidae</taxon>
        <taxon>Homarus</taxon>
    </lineage>
</organism>
<evidence type="ECO:0000313" key="3">
    <source>
        <dbReference type="Proteomes" id="UP000747542"/>
    </source>
</evidence>
<keyword evidence="3" id="KW-1185">Reference proteome</keyword>